<keyword evidence="3" id="KW-0472">Membrane</keyword>
<keyword evidence="6" id="KW-1185">Reference proteome</keyword>
<keyword evidence="3" id="KW-0812">Transmembrane</keyword>
<dbReference type="NCBIfam" id="TIGR00350">
    <property type="entry name" value="lytR_cpsA_psr"/>
    <property type="match status" value="1"/>
</dbReference>
<keyword evidence="3" id="KW-1133">Transmembrane helix</keyword>
<evidence type="ECO:0000259" key="4">
    <source>
        <dbReference type="Pfam" id="PF03816"/>
    </source>
</evidence>
<proteinExistence type="inferred from homology"/>
<evidence type="ECO:0000313" key="6">
    <source>
        <dbReference type="Proteomes" id="UP001177120"/>
    </source>
</evidence>
<gene>
    <name evidence="5" type="ORF">JQC72_00520</name>
</gene>
<comment type="caution">
    <text evidence="5">The sequence shown here is derived from an EMBL/GenBank/DDBJ whole genome shotgun (WGS) entry which is preliminary data.</text>
</comment>
<dbReference type="RefSeq" id="WP_205492161.1">
    <property type="nucleotide sequence ID" value="NZ_JAFHAP010000001.1"/>
</dbReference>
<dbReference type="InterPro" id="IPR004474">
    <property type="entry name" value="LytR_CpsA_psr"/>
</dbReference>
<dbReference type="Gene3D" id="3.40.630.190">
    <property type="entry name" value="LCP protein"/>
    <property type="match status" value="1"/>
</dbReference>
<protein>
    <submittedName>
        <fullName evidence="5">LCP family protein</fullName>
    </submittedName>
</protein>
<evidence type="ECO:0000256" key="2">
    <source>
        <dbReference type="SAM" id="MobiDB-lite"/>
    </source>
</evidence>
<dbReference type="PANTHER" id="PTHR33392:SF6">
    <property type="entry name" value="POLYISOPRENYL-TEICHOIC ACID--PEPTIDOGLYCAN TEICHOIC ACID TRANSFERASE TAGU"/>
    <property type="match status" value="1"/>
</dbReference>
<organism evidence="5 6">
    <name type="scientific">Polycladomyces zharkentensis</name>
    <dbReference type="NCBI Taxonomy" id="2807616"/>
    <lineage>
        <taxon>Bacteria</taxon>
        <taxon>Bacillati</taxon>
        <taxon>Bacillota</taxon>
        <taxon>Bacilli</taxon>
        <taxon>Bacillales</taxon>
        <taxon>Thermoactinomycetaceae</taxon>
        <taxon>Polycladomyces</taxon>
    </lineage>
</organism>
<dbReference type="InterPro" id="IPR050922">
    <property type="entry name" value="LytR/CpsA/Psr_CW_biosynth"/>
</dbReference>
<dbReference type="Pfam" id="PF03816">
    <property type="entry name" value="LytR_cpsA_psr"/>
    <property type="match status" value="1"/>
</dbReference>
<evidence type="ECO:0000256" key="1">
    <source>
        <dbReference type="ARBA" id="ARBA00006068"/>
    </source>
</evidence>
<comment type="similarity">
    <text evidence="1">Belongs to the LytR/CpsA/Psr (LCP) family.</text>
</comment>
<feature type="domain" description="Cell envelope-related transcriptional attenuator" evidence="4">
    <location>
        <begin position="89"/>
        <end position="244"/>
    </location>
</feature>
<feature type="transmembrane region" description="Helical" evidence="3">
    <location>
        <begin position="20"/>
        <end position="41"/>
    </location>
</feature>
<feature type="region of interest" description="Disordered" evidence="2">
    <location>
        <begin position="327"/>
        <end position="372"/>
    </location>
</feature>
<accession>A0ABS2WEN6</accession>
<name>A0ABS2WEN6_9BACL</name>
<feature type="compositionally biased region" description="Acidic residues" evidence="2">
    <location>
        <begin position="338"/>
        <end position="349"/>
    </location>
</feature>
<evidence type="ECO:0000256" key="3">
    <source>
        <dbReference type="SAM" id="Phobius"/>
    </source>
</evidence>
<dbReference type="EMBL" id="JAFHAP010000001">
    <property type="protein sequence ID" value="MBN2908005.1"/>
    <property type="molecule type" value="Genomic_DNA"/>
</dbReference>
<reference evidence="5" key="1">
    <citation type="journal article" date="2024" name="Int. J. Syst. Evol. Microbiol.">
        <title>Polycladomyces zharkentensis sp. nov., a novel thermophilic cellulose- and starch-degrading member of the Bacillota from a geothermal aquifer in Kazakhstan.</title>
        <authorList>
            <person name="Mashzhan A."/>
            <person name="Kistaubayeva A."/>
            <person name="Javier-Lopez R."/>
            <person name="Bissenova U."/>
            <person name="Bissenbay A."/>
            <person name="Birkeland N.K."/>
        </authorList>
    </citation>
    <scope>NUCLEOTIDE SEQUENCE</scope>
    <source>
        <strain evidence="5">ZKZ2T</strain>
    </source>
</reference>
<dbReference type="PANTHER" id="PTHR33392">
    <property type="entry name" value="POLYISOPRENYL-TEICHOIC ACID--PEPTIDOGLYCAN TEICHOIC ACID TRANSFERASE TAGU"/>
    <property type="match status" value="1"/>
</dbReference>
<dbReference type="Proteomes" id="UP001177120">
    <property type="component" value="Unassembled WGS sequence"/>
</dbReference>
<evidence type="ECO:0000313" key="5">
    <source>
        <dbReference type="EMBL" id="MBN2908005.1"/>
    </source>
</evidence>
<sequence length="372" mass="42151">MERIEKSRVTRVNKKRRRKWIWRSIATLFVLILVIGAYFFYQTWGVLAGTYEPLARDHSKKRDKAVSVDSPVNILLLGTDVRKETENWRPDVIILAAVNPKTHSIKVVSIPRDTYVEIANTNGHRDKINSAASWARARNVGPVLNTVETVENFLNVPVDYYAKVNFKGFMDVVDALGGVDVNVKFPFHQETFGGEVIRFNPGPHHLDGEEALAYVRMRKQDPLGDQGRNLRQREVVTQLIDKIVSFDNITKVNSILKSLGENVSTSITVDEMITLQKIYRDIPKKNIQTISIKGENKRLKYWYFFVSKKERQRISDILRKQLELKPEKIPGPDLTEGILDDSSEGDGQDDGSLGNGNGDGIDSYDQSGGSDY</sequence>